<proteinExistence type="predicted"/>
<dbReference type="CDD" id="cd11717">
    <property type="entry name" value="THUMP_THUMPD1_like"/>
    <property type="match status" value="1"/>
</dbReference>
<dbReference type="Pfam" id="PF02926">
    <property type="entry name" value="THUMP"/>
    <property type="match status" value="1"/>
</dbReference>
<dbReference type="EMBL" id="NCKU01001065">
    <property type="protein sequence ID" value="RWS13204.1"/>
    <property type="molecule type" value="Genomic_DNA"/>
</dbReference>
<dbReference type="PANTHER" id="PTHR13452:SF10">
    <property type="entry name" value="THUMP DOMAIN-CONTAINING PROTEIN 1"/>
    <property type="match status" value="1"/>
</dbReference>
<evidence type="ECO:0000256" key="1">
    <source>
        <dbReference type="PROSITE-ProRule" id="PRU00529"/>
    </source>
</evidence>
<evidence type="ECO:0000313" key="3">
    <source>
        <dbReference type="EMBL" id="RWS13204.1"/>
    </source>
</evidence>
<dbReference type="Gene3D" id="3.30.2300.10">
    <property type="entry name" value="THUMP superfamily"/>
    <property type="match status" value="1"/>
</dbReference>
<dbReference type="PANTHER" id="PTHR13452">
    <property type="entry name" value="THUMP DOMAIN CONTAINING PROTEIN 1-RELATED"/>
    <property type="match status" value="1"/>
</dbReference>
<accession>A0A3S3P6G9</accession>
<keyword evidence="1" id="KW-0694">RNA-binding</keyword>
<dbReference type="PROSITE" id="PS51165">
    <property type="entry name" value="THUMP"/>
    <property type="match status" value="1"/>
</dbReference>
<comment type="caution">
    <text evidence="3">The sequence shown here is derived from an EMBL/GenBank/DDBJ whole genome shotgun (WGS) entry which is preliminary data.</text>
</comment>
<dbReference type="AlphaFoldDB" id="A0A3S3P6G9"/>
<dbReference type="InterPro" id="IPR004114">
    <property type="entry name" value="THUMP_dom"/>
</dbReference>
<dbReference type="GO" id="GO:0006400">
    <property type="term" value="P:tRNA modification"/>
    <property type="evidence" value="ECO:0007669"/>
    <property type="project" value="InterPro"/>
</dbReference>
<reference evidence="3 4" key="1">
    <citation type="journal article" date="2018" name="Gigascience">
        <title>Genomes of trombidid mites reveal novel predicted allergens and laterally-transferred genes associated with secondary metabolism.</title>
        <authorList>
            <person name="Dong X."/>
            <person name="Chaisiri K."/>
            <person name="Xia D."/>
            <person name="Armstrong S.D."/>
            <person name="Fang Y."/>
            <person name="Donnelly M.J."/>
            <person name="Kadowaki T."/>
            <person name="McGarry J.W."/>
            <person name="Darby A.C."/>
            <person name="Makepeace B.L."/>
        </authorList>
    </citation>
    <scope>NUCLEOTIDE SEQUENCE [LARGE SCALE GENOMIC DNA]</scope>
    <source>
        <strain evidence="3">UoL-WK</strain>
    </source>
</reference>
<keyword evidence="4" id="KW-1185">Reference proteome</keyword>
<dbReference type="Proteomes" id="UP000285301">
    <property type="component" value="Unassembled WGS sequence"/>
</dbReference>
<dbReference type="InterPro" id="IPR040183">
    <property type="entry name" value="THUMPD1-like"/>
</dbReference>
<dbReference type="SUPFAM" id="SSF143437">
    <property type="entry name" value="THUMP domain-like"/>
    <property type="match status" value="1"/>
</dbReference>
<organism evidence="3 4">
    <name type="scientific">Dinothrombium tinctorium</name>
    <dbReference type="NCBI Taxonomy" id="1965070"/>
    <lineage>
        <taxon>Eukaryota</taxon>
        <taxon>Metazoa</taxon>
        <taxon>Ecdysozoa</taxon>
        <taxon>Arthropoda</taxon>
        <taxon>Chelicerata</taxon>
        <taxon>Arachnida</taxon>
        <taxon>Acari</taxon>
        <taxon>Acariformes</taxon>
        <taxon>Trombidiformes</taxon>
        <taxon>Prostigmata</taxon>
        <taxon>Anystina</taxon>
        <taxon>Parasitengona</taxon>
        <taxon>Trombidioidea</taxon>
        <taxon>Trombidiidae</taxon>
        <taxon>Dinothrombium</taxon>
    </lineage>
</organism>
<feature type="domain" description="THUMP" evidence="2">
    <location>
        <begin position="126"/>
        <end position="231"/>
    </location>
</feature>
<dbReference type="GO" id="GO:0003723">
    <property type="term" value="F:RNA binding"/>
    <property type="evidence" value="ECO:0007669"/>
    <property type="project" value="UniProtKB-UniRule"/>
</dbReference>
<dbReference type="OrthoDB" id="367221at2759"/>
<evidence type="ECO:0000259" key="2">
    <source>
        <dbReference type="PROSITE" id="PS51165"/>
    </source>
</evidence>
<sequence>MSAAESGSKAKRKKRQFYSKFEKQRKTNELKSGVKGFLCTCNMNEAECVREAYNLLDEYYEKVYCKQELDSSVSHKLDCDLEKEIAGLKAKPRSFRQLFVNCRNVVFIEVNDEIDPISIANCAFDEIEREKIAKTRFLLRFIPVSKTTKSDVKSIQECTKELLQDQSNDSISYMVVCKVRNNDNLSRSQLIEAVANVVKEQKPNWKVNFANPSITINVDVIWKTTCLSFLNDFDKRRKYNIVEFSQKIINEN</sequence>
<dbReference type="STRING" id="1965070.A0A3S3P6G9"/>
<name>A0A3S3P6G9_9ACAR</name>
<evidence type="ECO:0000313" key="4">
    <source>
        <dbReference type="Proteomes" id="UP000285301"/>
    </source>
</evidence>
<gene>
    <name evidence="3" type="ORF">B4U79_17376</name>
</gene>
<protein>
    <submittedName>
        <fullName evidence="3">THUMP domain-containing protein 1-like isoform X1</fullName>
    </submittedName>
</protein>